<evidence type="ECO:0000313" key="2">
    <source>
        <dbReference type="EMBL" id="MFB9202219.1"/>
    </source>
</evidence>
<keyword evidence="3" id="KW-1185">Reference proteome</keyword>
<dbReference type="EMBL" id="JBHMEI010000006">
    <property type="protein sequence ID" value="MFB9202219.1"/>
    <property type="molecule type" value="Genomic_DNA"/>
</dbReference>
<name>A0ABV5ICF3_9ACTN</name>
<reference evidence="2 3" key="1">
    <citation type="submission" date="2024-09" db="EMBL/GenBank/DDBJ databases">
        <authorList>
            <person name="Sun Q."/>
            <person name="Mori K."/>
        </authorList>
    </citation>
    <scope>NUCLEOTIDE SEQUENCE [LARGE SCALE GENOMIC DNA]</scope>
    <source>
        <strain evidence="2 3">CCM 3426</strain>
    </source>
</reference>
<evidence type="ECO:0000256" key="1">
    <source>
        <dbReference type="SAM" id="SignalP"/>
    </source>
</evidence>
<proteinExistence type="predicted"/>
<dbReference type="RefSeq" id="WP_189647053.1">
    <property type="nucleotide sequence ID" value="NZ_BMRC01000004.1"/>
</dbReference>
<comment type="caution">
    <text evidence="2">The sequence shown here is derived from an EMBL/GenBank/DDBJ whole genome shotgun (WGS) entry which is preliminary data.</text>
</comment>
<evidence type="ECO:0000313" key="3">
    <source>
        <dbReference type="Proteomes" id="UP001589647"/>
    </source>
</evidence>
<feature type="chain" id="PRO_5046948282" evidence="1">
    <location>
        <begin position="28"/>
        <end position="191"/>
    </location>
</feature>
<keyword evidence="1" id="KW-0732">Signal</keyword>
<organism evidence="2 3">
    <name type="scientific">Nonomuraea spiralis</name>
    <dbReference type="NCBI Taxonomy" id="46182"/>
    <lineage>
        <taxon>Bacteria</taxon>
        <taxon>Bacillati</taxon>
        <taxon>Actinomycetota</taxon>
        <taxon>Actinomycetes</taxon>
        <taxon>Streptosporangiales</taxon>
        <taxon>Streptosporangiaceae</taxon>
        <taxon>Nonomuraea</taxon>
    </lineage>
</organism>
<dbReference type="Proteomes" id="UP001589647">
    <property type="component" value="Unassembled WGS sequence"/>
</dbReference>
<accession>A0ABV5ICF3</accession>
<protein>
    <submittedName>
        <fullName evidence="2">DUF11 domain-containing protein</fullName>
    </submittedName>
</protein>
<sequence length="191" mass="20557">MRNSLTKVASLALLAGALIVPAVPASATTTTAAHTAKVADDPFAVFKINLKASKTAKAGGHIKYSLTATNTGPYSADAWFVGGQFPKGVDLRKIRYSAPKGTICALDGRALYCSVPYVLEKDDWVRLVFDAKLKKNAKGAQKATLGVITYDVQQGMWDQEKGTWSLAQEELERLGIPEHGYAKSATTRIVR</sequence>
<gene>
    <name evidence="2" type="ORF">ACFFV7_13555</name>
</gene>
<feature type="signal peptide" evidence="1">
    <location>
        <begin position="1"/>
        <end position="27"/>
    </location>
</feature>